<dbReference type="GO" id="GO:0046983">
    <property type="term" value="F:protein dimerization activity"/>
    <property type="evidence" value="ECO:0007669"/>
    <property type="project" value="InterPro"/>
</dbReference>
<feature type="region of interest" description="Disordered" evidence="1">
    <location>
        <begin position="288"/>
        <end position="364"/>
    </location>
</feature>
<feature type="region of interest" description="Disordered" evidence="1">
    <location>
        <begin position="3017"/>
        <end position="3136"/>
    </location>
</feature>
<dbReference type="OrthoDB" id="6119313at2759"/>
<dbReference type="OMA" id="FRNESHD"/>
<dbReference type="InterPro" id="IPR011598">
    <property type="entry name" value="bHLH_dom"/>
</dbReference>
<feature type="compositionally biased region" description="Polar residues" evidence="1">
    <location>
        <begin position="551"/>
        <end position="561"/>
    </location>
</feature>
<feature type="region of interest" description="Disordered" evidence="1">
    <location>
        <begin position="2263"/>
        <end position="2311"/>
    </location>
</feature>
<sequence length="3153" mass="346994">MESIKIKSNARKSTYSGRPNAAHQEQLRMRQALKLKSNANRVPVKSSPTTWKSPGWSLSARVRQGTRDELLTPMVVANDKESIPEAAALNSDMSSGSGNVENGASSEKKSPDQRSLWSLFSAPKEKVDENASQVDSITNGSGKSDDDHLTPQRVKRAPSQDPRIRKREESKAELTKKISPTSFNLLSKMKPLKSASRNFFAHLGKKPDVSASPEVSATSEHDRVTLDSQNDASNAATEHRDSRVGNRATVVSRNKNLKDIRKKSSKEENYEQNCNILHLREQARICSSARDKKENSVTVEHSRMKESGSKTRNKRGKNALPDTGELVSTNQNQDKDASLAEDATSGTASPTKLEEGPSKDIAMPTLTLPAEIEHKRYPSNVSSELDDSECLFIDEQAHADSPSDNDEDSSKVQDEEESHVLRVWSLQSEGERNSDFQDVDLSSSFGGDANSSLGLDDSLPSVGNESLNSFGVSKTESDARFVERLHEVEKSGALSKSCSERILETANATLRNADTRIHRSRSLEEGPPKLQAQPNTHHLLQELDSLLESSTFQSDSHSNMQHEAIKHSNRNLEASQDSKTLVEDSEPSNMQYDEIQGTSGTDSLNQTEESGHSNATESARNIFSLFGSAKKPLSPKNIVKLQIDTGNPYSSSYLSASSKDSIVLSGSCSGERNKSTRTKHTELNTANTLSNNNAPDTGLPTLSFRNESHDTPGIFLSGNNSSDHGLPSLTNIKSPGTSIPSLTPETGTGDGQGSRQKDIPPQNSQPPELCLEVNPSSLGEREASLSSPIFPAPDEENVDNVPFLAFETRDDLVSYSKAMKLKMQRKPTQTNKVPSKKCVYPAVKNVKMKKRRKNPMEAKIKALEQDLLWSMESKGLTEIVHPVLSRKGVALDAVKKNDLVVNVRNEELERLSYKKPKHKKKHRSKSEIGHTSHARGHGRHSNFVGLSRHRHFSSLQVRKSSIDKDCKKEHAEKPSDTGKVVGLKHGHFPDLQKSISKVQSSEQSKKETETKRSEARHQEWAVCQKELHAPSERPSLKLKLVTKAKSTSPTKVEQSPLALSTKPRESTVPVKSPTSHIPVNVQQLQLPSSSAVTKSTVPQPSARLPVEESLPFKPFEKPVASKKSAFVSDALEDLLQGVGMNNKMKPLISPSTISVSNAKVVFKVPSRQSHSVKTLDMALKRQKPLNVASPSYSSLLLKDSHNEHRGEKKKKKKKKKEKHKDKNKYRIKDGFVFGTGPDDLVRKLPKLPFTSYGKSFARPLFARERQDVSKVGDKSQGFLDVRNVLSLSDKATGKRQSDEAEVQGTKNIKQEPEESNEDRPYADENLPSILNMNLSPSGKDGDLLQEESNIASKESKSEEGQAPSETKVGGKCKEYQEYCRLGCICSNLDEARPVQELSNHCRKVDCMFDCICKKSSSQSVTGTRIRRPPTHARDMLFYDESYKFWRVGDPESTTGEVKKMQLLDHLPESEKRNLVSSCARTRHFVTDKPDKWIKLKRKRQGDEADQQVEKKRAAVSNVAHPLASESSKPQLTNSNRDLQHGTQRIVKQQKSHHRKKEFIPLIFAAKDRKRGQVSDQASEAVYSKSKVKNIPYAEMTAPLSLASTSSQGQAPEGSTFLPVSKQYLLNGNLMNMVMLPNGNRILIPASCQPATCEPLSVTTAMEQSKPFCASEARRPAPKVKCAQYETSAIPVQVAQPIKNTSMQSSVQNEDGLKLPTAQIGSSVSSVTSGHQRAVLPVRFELTSSGIVLKPGVEAPATAAAPVSSKGTEPSVQLNVARQALQNLIEKEISTAVPAKTCLVKPRVKSNTCVPLATSSKKHDAAASLQEQEHSATKSVIQVCSPSESASHEDKEEIDSATSKAILVPGSSPGKAYAASNTHDKSQSVSDSGMETSKKLSSSLPGFDKLSEIVRRTSVDDDDGLSPVKKLTRNVSDWLHNPKIQKPWELQNYTGVKGPWFTTENEGVKVVLQRNKDKRSPFGKGGKSPIKPTPQTTSKRPSTSPSPVLSPRKSAKGEKTAFQNTMDNDPDSCEGKSLAKDEGEASENVHFVAMEHNKKAETPVNEIFQTSEESVEDKAEPFQELITRTEHLNKENQYNLSETIDLLLDSNAISIVSTCNSQIDNKPEKGASKTLVDTSNNSEINEKTDIGGLSEQQSKLISSGGSDPPKAVSPSPDANIDDEMDAEGEIGIADAEGTLGIEHFARFSEEDAYRPLDVDEEVPCSFDLPADCNDDDNSSVASLKIYEGITNDISNADLGMSTSLPKDHIQETSETPEAKGDTQENLPSPAASKDRVCTDLTDPTQKDSRSSKDESNYDAGILLHTENTPEVPVVGESLDTLMSTPVIPEHVPENQPSLAEDIIQTETTPMRNPTVHPKKSPIMNIKFVATSNENCTSPICSSPSSEVLSENTQDGSPTPVKDNDPSDAGLSDTDNFTSLICTPPVCPSPICTSPSSEVLSENTQDGSPTPVKDNDLSDAGPSETDNFTSTICTPPVCPSPICMSPSSEVLSENTQDRSPTLIQDSDPSDTEVDVVNTDDDDEEVDVESVVGVTPAFQNLNPYSSLRNITSRLSSNLRKEQAMDMEQTKIKPKSSSNLRKEQAMDMEQKKIKPNSSSNLRKEQAMDMEQKKIKPNSSSNPPFKLSIGHSFGSPTHIKKHKSSSVYRAPMKINSQVSAIAPVKHKKKKSKRKSPVCPAKQWDSPHYRVVYTEQPLVIQEEKEEEEEVNERMSNHNHLERLRREELRKTFLGLSDAVRGSKEHEVSAEHGLAHKRVPPKIHILKQAVAEIKKLTIIEKELLMEKELFQKQQRRLVYVHSNLLHHARCNGQIIFPEGSRLAESMDRIRAGLSKRNPAVPPESKHIQDSSTDLQGKGRVRKAPKNWEQTLGSHITKKDSSAERSGNPSLVFKKKKSKHISATSFGSKDIQDSSADLTCMGKERKASKTFEQFLDSRIRKKDSSIERSSDAYADFKKKKSKKKSHNRHSEKTSSSSLKTAFGPYPTSKDPPGFNKYLNFMPLTKKDLKASLSKSQKEDQESSIDLSVPSGSGPLSHGRYGVYSGKGDHDSSSNEEESLPIDCYVSSSDEPWEDDEGEEDYGMDYDEEPYSDDGFIPESEDEDTANDKRLEKSGAFGSDGDKKKGSLNRTLLPSTLISMILSKKM</sequence>
<feature type="compositionally biased region" description="Low complexity" evidence="1">
    <location>
        <begin position="992"/>
        <end position="1002"/>
    </location>
</feature>
<feature type="compositionally biased region" description="Basic and acidic residues" evidence="1">
    <location>
        <begin position="2592"/>
        <end position="2604"/>
    </location>
</feature>
<feature type="compositionally biased region" description="Polar residues" evidence="1">
    <location>
        <begin position="2393"/>
        <end position="2411"/>
    </location>
</feature>
<dbReference type="EnsemblMetazoa" id="XM_030980206">
    <property type="protein sequence ID" value="XP_030836066"/>
    <property type="gene ID" value="LOC757118"/>
</dbReference>
<dbReference type="PANTHER" id="PTHR46704">
    <property type="entry name" value="CXC DOMAIN-CONTAINING PROTEIN-RELATED"/>
    <property type="match status" value="1"/>
</dbReference>
<evidence type="ECO:0000259" key="2">
    <source>
        <dbReference type="PROSITE" id="PS50888"/>
    </source>
</evidence>
<feature type="compositionally biased region" description="Basic and acidic residues" evidence="1">
    <location>
        <begin position="3017"/>
        <end position="3028"/>
    </location>
</feature>
<feature type="compositionally biased region" description="Acidic residues" evidence="1">
    <location>
        <begin position="3078"/>
        <end position="3099"/>
    </location>
</feature>
<feature type="region of interest" description="Disordered" evidence="1">
    <location>
        <begin position="1496"/>
        <end position="1553"/>
    </location>
</feature>
<feature type="region of interest" description="Disordered" evidence="1">
    <location>
        <begin position="954"/>
        <end position="1018"/>
    </location>
</feature>
<feature type="compositionally biased region" description="Polar residues" evidence="1">
    <location>
        <begin position="226"/>
        <end position="236"/>
    </location>
</feature>
<feature type="compositionally biased region" description="Basic and acidic residues" evidence="1">
    <location>
        <begin position="2299"/>
        <end position="2310"/>
    </location>
</feature>
<feature type="compositionally biased region" description="Basic and acidic residues" evidence="1">
    <location>
        <begin position="513"/>
        <end position="527"/>
    </location>
</feature>
<feature type="compositionally biased region" description="Acidic residues" evidence="1">
    <location>
        <begin position="2521"/>
        <end position="2530"/>
    </location>
</feature>
<feature type="region of interest" description="Disordered" evidence="1">
    <location>
        <begin position="513"/>
        <end position="533"/>
    </location>
</feature>
<feature type="region of interest" description="Disordered" evidence="1">
    <location>
        <begin position="2844"/>
        <end position="2914"/>
    </location>
</feature>
<name>A0A7M7NI25_STRPU</name>
<feature type="region of interest" description="Disordered" evidence="1">
    <location>
        <begin position="398"/>
        <end position="419"/>
    </location>
</feature>
<evidence type="ECO:0000313" key="4">
    <source>
        <dbReference type="Proteomes" id="UP000007110"/>
    </source>
</evidence>
<feature type="compositionally biased region" description="Basic and acidic residues" evidence="1">
    <location>
        <begin position="1819"/>
        <end position="1831"/>
    </location>
</feature>
<feature type="region of interest" description="Disordered" evidence="1">
    <location>
        <begin position="1867"/>
        <end position="1898"/>
    </location>
</feature>
<feature type="region of interest" description="Disordered" evidence="1">
    <location>
        <begin position="549"/>
        <end position="616"/>
    </location>
</feature>
<dbReference type="PROSITE" id="PS50888">
    <property type="entry name" value="BHLH"/>
    <property type="match status" value="1"/>
</dbReference>
<feature type="compositionally biased region" description="Basic residues" evidence="1">
    <location>
        <begin position="2965"/>
        <end position="2977"/>
    </location>
</feature>
<feature type="region of interest" description="Disordered" evidence="1">
    <location>
        <begin position="2117"/>
        <end position="2177"/>
    </location>
</feature>
<evidence type="ECO:0000313" key="3">
    <source>
        <dbReference type="EnsemblMetazoa" id="XP_030836066"/>
    </source>
</evidence>
<feature type="compositionally biased region" description="Low complexity" evidence="1">
    <location>
        <begin position="683"/>
        <end position="694"/>
    </location>
</feature>
<reference evidence="4" key="1">
    <citation type="submission" date="2015-02" db="EMBL/GenBank/DDBJ databases">
        <title>Genome sequencing for Strongylocentrotus purpuratus.</title>
        <authorList>
            <person name="Murali S."/>
            <person name="Liu Y."/>
            <person name="Vee V."/>
            <person name="English A."/>
            <person name="Wang M."/>
            <person name="Skinner E."/>
            <person name="Han Y."/>
            <person name="Muzny D.M."/>
            <person name="Worley K.C."/>
            <person name="Gibbs R.A."/>
        </authorList>
    </citation>
    <scope>NUCLEOTIDE SEQUENCE</scope>
</reference>
<feature type="region of interest" description="Disordered" evidence="1">
    <location>
        <begin position="2393"/>
        <end position="2430"/>
    </location>
</feature>
<feature type="compositionally biased region" description="Basic residues" evidence="1">
    <location>
        <begin position="913"/>
        <end position="924"/>
    </location>
</feature>
<dbReference type="GeneID" id="757118"/>
<feature type="compositionally biased region" description="Polar residues" evidence="1">
    <location>
        <begin position="717"/>
        <end position="746"/>
    </location>
</feature>
<feature type="compositionally biased region" description="Polar residues" evidence="1">
    <location>
        <begin position="2447"/>
        <end position="2462"/>
    </location>
</feature>
<feature type="compositionally biased region" description="Polar residues" evidence="1">
    <location>
        <begin position="2499"/>
        <end position="2520"/>
    </location>
</feature>
<feature type="compositionally biased region" description="Polar residues" evidence="1">
    <location>
        <begin position="587"/>
        <end position="616"/>
    </location>
</feature>
<feature type="region of interest" description="Disordered" evidence="1">
    <location>
        <begin position="911"/>
        <end position="942"/>
    </location>
</feature>
<feature type="region of interest" description="Disordered" evidence="1">
    <location>
        <begin position="205"/>
        <end position="249"/>
    </location>
</feature>
<feature type="compositionally biased region" description="Polar residues" evidence="1">
    <location>
        <begin position="1832"/>
        <end position="1844"/>
    </location>
</feature>
<feature type="domain" description="BHLH" evidence="2">
    <location>
        <begin position="2722"/>
        <end position="2785"/>
    </location>
</feature>
<feature type="compositionally biased region" description="Basic and acidic residues" evidence="1">
    <location>
        <begin position="1003"/>
        <end position="1018"/>
    </location>
</feature>
<evidence type="ECO:0000256" key="1">
    <source>
        <dbReference type="SAM" id="MobiDB-lite"/>
    </source>
</evidence>
<feature type="region of interest" description="Disordered" evidence="1">
    <location>
        <begin position="2498"/>
        <end position="2530"/>
    </location>
</feature>
<feature type="compositionally biased region" description="Basic and acidic residues" evidence="1">
    <location>
        <begin position="960"/>
        <end position="976"/>
    </location>
</feature>
<feature type="compositionally biased region" description="Basic and acidic residues" evidence="1">
    <location>
        <begin position="288"/>
        <end position="309"/>
    </location>
</feature>
<dbReference type="Gene3D" id="4.10.280.10">
    <property type="entry name" value="Helix-loop-helix DNA-binding domain"/>
    <property type="match status" value="1"/>
</dbReference>
<feature type="region of interest" description="Disordered" evidence="1">
    <location>
        <begin position="663"/>
        <end position="772"/>
    </location>
</feature>
<feature type="compositionally biased region" description="Polar residues" evidence="1">
    <location>
        <begin position="91"/>
        <end position="105"/>
    </location>
</feature>
<feature type="region of interest" description="Disordered" evidence="1">
    <location>
        <begin position="2962"/>
        <end position="2998"/>
    </location>
</feature>
<feature type="compositionally biased region" description="Polar residues" evidence="1">
    <location>
        <begin position="1524"/>
        <end position="1546"/>
    </location>
</feature>
<feature type="compositionally biased region" description="Basic and acidic residues" evidence="1">
    <location>
        <begin position="2263"/>
        <end position="2277"/>
    </location>
</feature>
<feature type="region of interest" description="Disordered" evidence="1">
    <location>
        <begin position="88"/>
        <end position="176"/>
    </location>
</feature>
<feature type="region of interest" description="Disordered" evidence="1">
    <location>
        <begin position="2447"/>
        <end position="2486"/>
    </location>
</feature>
<accession>A0A7M7NI25</accession>
<keyword evidence="4" id="KW-1185">Reference proteome</keyword>
<feature type="region of interest" description="Disordered" evidence="1">
    <location>
        <begin position="2576"/>
        <end position="2614"/>
    </location>
</feature>
<protein>
    <recommendedName>
        <fullName evidence="2">BHLH domain-containing protein</fullName>
    </recommendedName>
</protein>
<dbReference type="SUPFAM" id="SSF47459">
    <property type="entry name" value="HLH, helix-loop-helix DNA-binding domain"/>
    <property type="match status" value="1"/>
</dbReference>
<feature type="compositionally biased region" description="Basic and acidic residues" evidence="1">
    <location>
        <begin position="671"/>
        <end position="682"/>
    </location>
</feature>
<feature type="region of interest" description="Disordered" evidence="1">
    <location>
        <begin position="1042"/>
        <end position="1075"/>
    </location>
</feature>
<feature type="compositionally biased region" description="Basic and acidic residues" evidence="1">
    <location>
        <begin position="1308"/>
        <end position="1322"/>
    </location>
</feature>
<dbReference type="InterPro" id="IPR036638">
    <property type="entry name" value="HLH_DNA-bd_sf"/>
</dbReference>
<feature type="region of interest" description="Disordered" evidence="1">
    <location>
        <begin position="1290"/>
        <end position="1343"/>
    </location>
</feature>
<feature type="compositionally biased region" description="Basic and acidic residues" evidence="1">
    <location>
        <begin position="162"/>
        <end position="176"/>
    </location>
</feature>
<dbReference type="Proteomes" id="UP000007110">
    <property type="component" value="Unassembled WGS sequence"/>
</dbReference>
<dbReference type="InterPro" id="IPR032060">
    <property type="entry name" value="MGA_dom"/>
</dbReference>
<feature type="region of interest" description="Disordered" evidence="1">
    <location>
        <begin position="1190"/>
        <end position="1222"/>
    </location>
</feature>
<feature type="region of interest" description="Disordered" evidence="1">
    <location>
        <begin position="1967"/>
        <end position="2039"/>
    </location>
</feature>
<feature type="region of interest" description="Disordered" evidence="1">
    <location>
        <begin position="1"/>
        <end position="67"/>
    </location>
</feature>
<dbReference type="RefSeq" id="XP_030836066.1">
    <property type="nucleotide sequence ID" value="XM_030980206.1"/>
</dbReference>
<feature type="region of interest" description="Disordered" evidence="1">
    <location>
        <begin position="1819"/>
        <end position="1855"/>
    </location>
</feature>
<feature type="compositionally biased region" description="Basic residues" evidence="1">
    <location>
        <begin position="1207"/>
        <end position="1222"/>
    </location>
</feature>
<dbReference type="Pfam" id="PF16059">
    <property type="entry name" value="MGA_dom"/>
    <property type="match status" value="1"/>
</dbReference>
<proteinExistence type="predicted"/>
<dbReference type="PANTHER" id="PTHR46704:SF9">
    <property type="entry name" value="BHLH DOMAIN-CONTAINING PROTEIN"/>
    <property type="match status" value="1"/>
</dbReference>
<feature type="compositionally biased region" description="Polar residues" evidence="1">
    <location>
        <begin position="130"/>
        <end position="142"/>
    </location>
</feature>
<feature type="compositionally biased region" description="Basic and acidic residues" evidence="1">
    <location>
        <begin position="2028"/>
        <end position="2038"/>
    </location>
</feature>
<feature type="compositionally biased region" description="Polar residues" evidence="1">
    <location>
        <begin position="1882"/>
        <end position="1898"/>
    </location>
</feature>
<feature type="compositionally biased region" description="Low complexity" evidence="1">
    <location>
        <begin position="1988"/>
        <end position="2002"/>
    </location>
</feature>
<dbReference type="InParanoid" id="A0A7M7NI25"/>
<feature type="compositionally biased region" description="Polar residues" evidence="1">
    <location>
        <begin position="1044"/>
        <end position="1053"/>
    </location>
</feature>
<reference evidence="3" key="2">
    <citation type="submission" date="2021-01" db="UniProtKB">
        <authorList>
            <consortium name="EnsemblMetazoa"/>
        </authorList>
    </citation>
    <scope>IDENTIFICATION</scope>
</reference>
<feature type="compositionally biased region" description="Polar residues" evidence="1">
    <location>
        <begin position="2149"/>
        <end position="2160"/>
    </location>
</feature>
<dbReference type="KEGG" id="spu:757118"/>
<organism evidence="3 4">
    <name type="scientific">Strongylocentrotus purpuratus</name>
    <name type="common">Purple sea urchin</name>
    <dbReference type="NCBI Taxonomy" id="7668"/>
    <lineage>
        <taxon>Eukaryota</taxon>
        <taxon>Metazoa</taxon>
        <taxon>Echinodermata</taxon>
        <taxon>Eleutherozoa</taxon>
        <taxon>Echinozoa</taxon>
        <taxon>Echinoidea</taxon>
        <taxon>Euechinoidea</taxon>
        <taxon>Echinacea</taxon>
        <taxon>Camarodonta</taxon>
        <taxon>Echinidea</taxon>
        <taxon>Strongylocentrotidae</taxon>
        <taxon>Strongylocentrotus</taxon>
    </lineage>
</organism>